<dbReference type="AlphaFoldDB" id="A0A381ZXL3"/>
<dbReference type="PANTHER" id="PTHR12110:SF53">
    <property type="entry name" value="BLR5974 PROTEIN"/>
    <property type="match status" value="1"/>
</dbReference>
<dbReference type="InterPro" id="IPR013022">
    <property type="entry name" value="Xyl_isomerase-like_TIM-brl"/>
</dbReference>
<dbReference type="PANTHER" id="PTHR12110">
    <property type="entry name" value="HYDROXYPYRUVATE ISOMERASE"/>
    <property type="match status" value="1"/>
</dbReference>
<name>A0A381ZXL3_9ZZZZ</name>
<dbReference type="EMBL" id="UINC01023067">
    <property type="protein sequence ID" value="SVA93980.1"/>
    <property type="molecule type" value="Genomic_DNA"/>
</dbReference>
<accession>A0A381ZXL3</accession>
<organism evidence="2">
    <name type="scientific">marine metagenome</name>
    <dbReference type="NCBI Taxonomy" id="408172"/>
    <lineage>
        <taxon>unclassified sequences</taxon>
        <taxon>metagenomes</taxon>
        <taxon>ecological metagenomes</taxon>
    </lineage>
</organism>
<protein>
    <recommendedName>
        <fullName evidence="1">Xylose isomerase-like TIM barrel domain-containing protein</fullName>
    </recommendedName>
</protein>
<evidence type="ECO:0000259" key="1">
    <source>
        <dbReference type="Pfam" id="PF01261"/>
    </source>
</evidence>
<evidence type="ECO:0000313" key="2">
    <source>
        <dbReference type="EMBL" id="SVA93980.1"/>
    </source>
</evidence>
<gene>
    <name evidence="2" type="ORF">METZ01_LOCUS146834</name>
</gene>
<dbReference type="InterPro" id="IPR036237">
    <property type="entry name" value="Xyl_isomerase-like_sf"/>
</dbReference>
<dbReference type="SUPFAM" id="SSF51658">
    <property type="entry name" value="Xylose isomerase-like"/>
    <property type="match status" value="1"/>
</dbReference>
<dbReference type="InterPro" id="IPR050312">
    <property type="entry name" value="IolE/XylAMocC-like"/>
</dbReference>
<reference evidence="2" key="1">
    <citation type="submission" date="2018-05" db="EMBL/GenBank/DDBJ databases">
        <authorList>
            <person name="Lanie J.A."/>
            <person name="Ng W.-L."/>
            <person name="Kazmierczak K.M."/>
            <person name="Andrzejewski T.M."/>
            <person name="Davidsen T.M."/>
            <person name="Wayne K.J."/>
            <person name="Tettelin H."/>
            <person name="Glass J.I."/>
            <person name="Rusch D."/>
            <person name="Podicherti R."/>
            <person name="Tsui H.-C.T."/>
            <person name="Winkler M.E."/>
        </authorList>
    </citation>
    <scope>NUCLEOTIDE SEQUENCE</scope>
</reference>
<feature type="domain" description="Xylose isomerase-like TIM barrel" evidence="1">
    <location>
        <begin position="16"/>
        <end position="216"/>
    </location>
</feature>
<sequence>MKLGLMSGETIPTGELRSSGFDAVQMFFSGGDSDPSPEDVDKILEADDVALAAMTLHVGLVNEQGTIQTDVERLVECVERTADLESRFGDNECPLLIWHPSEYPSVAGVDDNVVFQGLCQALSSACTVAEDKGVHIAVEITRAGSIGSAESFLRVKDQVGSSALRVCMDAANFVPDRTPLERAVRMLGPEIAIAHAKDSRFSETGLVADYGPVGSG</sequence>
<dbReference type="Pfam" id="PF01261">
    <property type="entry name" value="AP_endonuc_2"/>
    <property type="match status" value="1"/>
</dbReference>
<feature type="non-terminal residue" evidence="2">
    <location>
        <position position="216"/>
    </location>
</feature>
<dbReference type="Gene3D" id="3.20.20.150">
    <property type="entry name" value="Divalent-metal-dependent TIM barrel enzymes"/>
    <property type="match status" value="1"/>
</dbReference>
<proteinExistence type="predicted"/>